<evidence type="ECO:0000313" key="3">
    <source>
        <dbReference type="EMBL" id="KAK6191838.1"/>
    </source>
</evidence>
<comment type="similarity">
    <text evidence="1">Belongs to the FAM124 family.</text>
</comment>
<dbReference type="PANTHER" id="PTHR14715:SF6">
    <property type="entry name" value="FAM124 DOMAIN-CONTAINING PROTEIN"/>
    <property type="match status" value="1"/>
</dbReference>
<dbReference type="InterPro" id="IPR046365">
    <property type="entry name" value="FAM124_dom"/>
</dbReference>
<protein>
    <recommendedName>
        <fullName evidence="2">FAM124 domain-containing protein</fullName>
    </recommendedName>
</protein>
<feature type="domain" description="FAM124" evidence="2">
    <location>
        <begin position="10"/>
        <end position="236"/>
    </location>
</feature>
<name>A0AAN8Q085_PATCE</name>
<dbReference type="PANTHER" id="PTHR14715">
    <property type="entry name" value="FAM124 DOMAIN-CONTAINING PROTEIN-RELATED"/>
    <property type="match status" value="1"/>
</dbReference>
<dbReference type="Pfam" id="PF15067">
    <property type="entry name" value="FAM124"/>
    <property type="match status" value="1"/>
</dbReference>
<dbReference type="AlphaFoldDB" id="A0AAN8Q085"/>
<keyword evidence="4" id="KW-1185">Reference proteome</keyword>
<organism evidence="3 4">
    <name type="scientific">Patella caerulea</name>
    <name type="common">Rayed Mediterranean limpet</name>
    <dbReference type="NCBI Taxonomy" id="87958"/>
    <lineage>
        <taxon>Eukaryota</taxon>
        <taxon>Metazoa</taxon>
        <taxon>Spiralia</taxon>
        <taxon>Lophotrochozoa</taxon>
        <taxon>Mollusca</taxon>
        <taxon>Gastropoda</taxon>
        <taxon>Patellogastropoda</taxon>
        <taxon>Patelloidea</taxon>
        <taxon>Patellidae</taxon>
        <taxon>Patella</taxon>
    </lineage>
</organism>
<evidence type="ECO:0000256" key="1">
    <source>
        <dbReference type="ARBA" id="ARBA00006440"/>
    </source>
</evidence>
<dbReference type="EMBL" id="JAZGQO010000002">
    <property type="protein sequence ID" value="KAK6191838.1"/>
    <property type="molecule type" value="Genomic_DNA"/>
</dbReference>
<dbReference type="InterPro" id="IPR029380">
    <property type="entry name" value="FAM124"/>
</dbReference>
<evidence type="ECO:0000313" key="4">
    <source>
        <dbReference type="Proteomes" id="UP001347796"/>
    </source>
</evidence>
<proteinExistence type="inferred from homology"/>
<comment type="caution">
    <text evidence="3">The sequence shown here is derived from an EMBL/GenBank/DDBJ whole genome shotgun (WGS) entry which is preliminary data.</text>
</comment>
<accession>A0AAN8Q085</accession>
<evidence type="ECO:0000259" key="2">
    <source>
        <dbReference type="Pfam" id="PF15067"/>
    </source>
</evidence>
<reference evidence="3 4" key="1">
    <citation type="submission" date="2024-01" db="EMBL/GenBank/DDBJ databases">
        <title>The genome of the rayed Mediterranean limpet Patella caerulea (Linnaeus, 1758).</title>
        <authorList>
            <person name="Anh-Thu Weber A."/>
            <person name="Halstead-Nussloch G."/>
        </authorList>
    </citation>
    <scope>NUCLEOTIDE SEQUENCE [LARGE SCALE GENOMIC DNA]</scope>
    <source>
        <strain evidence="3">AATW-2023a</strain>
        <tissue evidence="3">Whole specimen</tissue>
    </source>
</reference>
<dbReference type="Proteomes" id="UP001347796">
    <property type="component" value="Unassembled WGS sequence"/>
</dbReference>
<gene>
    <name evidence="3" type="ORF">SNE40_003429</name>
</gene>
<sequence length="443" mass="50785">MSLHIPSDEISDIKKTIYPLISWIDQKFEIIKICDESLKTKVDNDDGRLWYHAPSNRLTTPAIAIMIFRSDSGPRNCNQLSENVLEAPWVLHHSVQLQKKTSPGLTVGQQNFYQISPELPLWSVCPCVAGQEHLRINVFVVNFRKMVEFYRLLTDVEMESSKAGFCFFQLRSSRGESVKLALKQCPSLNPQPLAQACLHFKIRNLENLKCLIKAKIWEISASVYCVLDPDGNRVHLTDIDQSGGDDEAQARGVGSDSVCSTTFGPIRVESHDLVPHCLDSNEFVPQCMHSRDIRQRHVNSLDKVQSPEQSPVNPKVLYKCGNIYGNTESLDSGLVSDLDRAHSQNQNYSILFPWFSDTSEESEFMDPWEGSQYNQSVNPSREYRFLSRLIQEEPDEFPGPGEYFQILSDECYPNQFENDTKNTIATKKRRRYFKFPRKLMNIF</sequence>